<accession>A0A0L6V2A6</accession>
<keyword evidence="1" id="KW-1133">Transmembrane helix</keyword>
<evidence type="ECO:0000313" key="3">
    <source>
        <dbReference type="Proteomes" id="UP000037035"/>
    </source>
</evidence>
<evidence type="ECO:0000256" key="1">
    <source>
        <dbReference type="SAM" id="Phobius"/>
    </source>
</evidence>
<gene>
    <name evidence="2" type="ORF">VP01_2822g1</name>
</gene>
<comment type="caution">
    <text evidence="2">The sequence shown here is derived from an EMBL/GenBank/DDBJ whole genome shotgun (WGS) entry which is preliminary data.</text>
</comment>
<sequence>MGQALVTQKKEMNKQCSRHNYTPFCVYLVAGVCGLMLASTNRQFAWALGFLTAVEHIFKKNLPQREGLETIWKKLVAYIDNLFIQSFLTPNFLFNFCAPQIIQLAQAITSDFLACHEIKFPEKQFHLPRALSAK</sequence>
<dbReference type="AlphaFoldDB" id="A0A0L6V2A6"/>
<keyword evidence="1" id="KW-0472">Membrane</keyword>
<proteinExistence type="predicted"/>
<reference evidence="2 3" key="1">
    <citation type="submission" date="2015-08" db="EMBL/GenBank/DDBJ databases">
        <title>Next Generation Sequencing and Analysis of the Genome of Puccinia sorghi L Schw, the Causal Agent of Maize Common Rust.</title>
        <authorList>
            <person name="Rochi L."/>
            <person name="Burguener G."/>
            <person name="Darino M."/>
            <person name="Turjanski A."/>
            <person name="Kreff E."/>
            <person name="Dieguez M.J."/>
            <person name="Sacco F."/>
        </authorList>
    </citation>
    <scope>NUCLEOTIDE SEQUENCE [LARGE SCALE GENOMIC DNA]</scope>
    <source>
        <strain evidence="2 3">RO10H11247</strain>
    </source>
</reference>
<protein>
    <submittedName>
        <fullName evidence="2">Uncharacterized protein</fullName>
    </submittedName>
</protein>
<dbReference type="STRING" id="27349.A0A0L6V2A6"/>
<dbReference type="Proteomes" id="UP000037035">
    <property type="component" value="Unassembled WGS sequence"/>
</dbReference>
<dbReference type="EMBL" id="LAVV01007749">
    <property type="protein sequence ID" value="KNZ54888.1"/>
    <property type="molecule type" value="Genomic_DNA"/>
</dbReference>
<feature type="transmembrane region" description="Helical" evidence="1">
    <location>
        <begin position="21"/>
        <end position="38"/>
    </location>
</feature>
<dbReference type="OrthoDB" id="10503453at2759"/>
<dbReference type="VEuPathDB" id="FungiDB:VP01_2822g1"/>
<name>A0A0L6V2A6_9BASI</name>
<evidence type="ECO:0000313" key="2">
    <source>
        <dbReference type="EMBL" id="KNZ54888.1"/>
    </source>
</evidence>
<organism evidence="2 3">
    <name type="scientific">Puccinia sorghi</name>
    <dbReference type="NCBI Taxonomy" id="27349"/>
    <lineage>
        <taxon>Eukaryota</taxon>
        <taxon>Fungi</taxon>
        <taxon>Dikarya</taxon>
        <taxon>Basidiomycota</taxon>
        <taxon>Pucciniomycotina</taxon>
        <taxon>Pucciniomycetes</taxon>
        <taxon>Pucciniales</taxon>
        <taxon>Pucciniaceae</taxon>
        <taxon>Puccinia</taxon>
    </lineage>
</organism>
<keyword evidence="3" id="KW-1185">Reference proteome</keyword>
<keyword evidence="1" id="KW-0812">Transmembrane</keyword>